<keyword evidence="9 12" id="KW-0472">Membrane</keyword>
<evidence type="ECO:0000256" key="3">
    <source>
        <dbReference type="ARBA" id="ARBA00022741"/>
    </source>
</evidence>
<feature type="transmembrane region" description="Helical" evidence="12">
    <location>
        <begin position="454"/>
        <end position="472"/>
    </location>
</feature>
<keyword evidence="5" id="KW-0256">Endoplasmic reticulum</keyword>
<dbReference type="InterPro" id="IPR036543">
    <property type="entry name" value="Guanylate-bd_C_sf"/>
</dbReference>
<feature type="transmembrane region" description="Helical" evidence="12">
    <location>
        <begin position="427"/>
        <end position="447"/>
    </location>
</feature>
<sequence>MPPLRGEAVQVVKVNEESGQHCLELDEGALKRILCKPELQHKKVVVVSVAGAFRKGKSFLLDFFLRFMTSDDPKNWLGDPTAPLVGFHWRGGADRDTSGILMWSEPFLVKLRTDEEVAILFMDTQGSFDSSSTVKQCATIFALSTMLSSKQIYNIQGNLQEDNLQHLHFFTEYGRLAMKSGSNEIPFQHLEFLIRDWSYPYDYPFGSDGGMALLNKRLEITPGMHPEHVSLRNHIMSCFSRLRCCLMPHPGLRVATSPNFDGRIADMDPEFVEQLRVFVPLLLSPANLDVKMINGQSVTCRDLMEYFKAYVKIYQSGTLPEPTSILQATAEANNLTTLIRCKEQYIRQMNEVCGPTRPYVASKLIDGAHQTALHEARQLFAHIPKMGGDEFSKPYIRRLERELAQLLIDYKESNTNKNTLQHMKTPGVLAVMLLVFYVVTGFFELIGLSIISNLFIVPFWILVVTLLTWMGVRFSGHASQVGEVIDEGAQILVDWVSSKIHLSFSSFLSATLFPSLYFMLFSSDLNSCGHCFFPSMFWICVLTTVSLSRCCPSLIALSLPFELHAFPLILPLLF</sequence>
<organism evidence="16">
    <name type="scientific">Schistocephalus solidus</name>
    <name type="common">Tapeworm</name>
    <dbReference type="NCBI Taxonomy" id="70667"/>
    <lineage>
        <taxon>Eukaryota</taxon>
        <taxon>Metazoa</taxon>
        <taxon>Spiralia</taxon>
        <taxon>Lophotrochozoa</taxon>
        <taxon>Platyhelminthes</taxon>
        <taxon>Cestoda</taxon>
        <taxon>Eucestoda</taxon>
        <taxon>Diphyllobothriidea</taxon>
        <taxon>Diphyllobothriidae</taxon>
        <taxon>Schistocephalus</taxon>
    </lineage>
</organism>
<name>A0A183SRT0_SCHSO</name>
<evidence type="ECO:0000256" key="7">
    <source>
        <dbReference type="ARBA" id="ARBA00022989"/>
    </source>
</evidence>
<dbReference type="PANTHER" id="PTHR10751">
    <property type="entry name" value="GUANYLATE BINDING PROTEIN"/>
    <property type="match status" value="1"/>
</dbReference>
<accession>A0A183SRT0</accession>
<dbReference type="SUPFAM" id="SSF48340">
    <property type="entry name" value="Interferon-induced guanylate-binding protein 1 (GBP1), C-terminal domain"/>
    <property type="match status" value="1"/>
</dbReference>
<evidence type="ECO:0000313" key="16">
    <source>
        <dbReference type="WBParaSite" id="SSLN_0000714701-mRNA-1"/>
    </source>
</evidence>
<evidence type="ECO:0000313" key="15">
    <source>
        <dbReference type="Proteomes" id="UP000275846"/>
    </source>
</evidence>
<gene>
    <name evidence="14" type="ORF">SSLN_LOCUS6928</name>
</gene>
<evidence type="ECO:0000256" key="8">
    <source>
        <dbReference type="ARBA" id="ARBA00023134"/>
    </source>
</evidence>
<comment type="subcellular location">
    <subcellularLocation>
        <location evidence="1">Endoplasmic reticulum membrane</location>
        <topology evidence="1">Multi-pass membrane protein</topology>
    </subcellularLocation>
</comment>
<keyword evidence="4" id="KW-0378">Hydrolase</keyword>
<evidence type="ECO:0000313" key="14">
    <source>
        <dbReference type="EMBL" id="VDL93313.1"/>
    </source>
</evidence>
<evidence type="ECO:0000259" key="13">
    <source>
        <dbReference type="PROSITE" id="PS51715"/>
    </source>
</evidence>
<dbReference type="SUPFAM" id="SSF52540">
    <property type="entry name" value="P-loop containing nucleoside triphosphate hydrolases"/>
    <property type="match status" value="1"/>
</dbReference>
<keyword evidence="7 12" id="KW-1133">Transmembrane helix</keyword>
<feature type="transmembrane region" description="Helical" evidence="12">
    <location>
        <begin position="531"/>
        <end position="548"/>
    </location>
</feature>
<keyword evidence="8" id="KW-0342">GTP-binding</keyword>
<feature type="transmembrane region" description="Helical" evidence="12">
    <location>
        <begin position="500"/>
        <end position="519"/>
    </location>
</feature>
<dbReference type="InterPro" id="IPR015894">
    <property type="entry name" value="Guanylate-bd_N"/>
</dbReference>
<dbReference type="FunFam" id="1.20.58.420:FF:000001">
    <property type="entry name" value="Atlastin-1 isoform 1"/>
    <property type="match status" value="1"/>
</dbReference>
<dbReference type="Gene3D" id="3.40.50.300">
    <property type="entry name" value="P-loop containing nucleotide triphosphate hydrolases"/>
    <property type="match status" value="1"/>
</dbReference>
<comment type="similarity">
    <text evidence="11">Belongs to the TRAFAC class dynamin-like GTPase superfamily. GB1/RHD3 GTPase family.</text>
</comment>
<dbReference type="Proteomes" id="UP000275846">
    <property type="component" value="Unassembled WGS sequence"/>
</dbReference>
<comment type="catalytic activity">
    <reaction evidence="10">
        <text>GTP + H2O = GDP + phosphate + H(+)</text>
        <dbReference type="Rhea" id="RHEA:19669"/>
        <dbReference type="ChEBI" id="CHEBI:15377"/>
        <dbReference type="ChEBI" id="CHEBI:15378"/>
        <dbReference type="ChEBI" id="CHEBI:37565"/>
        <dbReference type="ChEBI" id="CHEBI:43474"/>
        <dbReference type="ChEBI" id="CHEBI:58189"/>
    </reaction>
    <physiologicalReaction direction="left-to-right" evidence="10">
        <dbReference type="Rhea" id="RHEA:19670"/>
    </physiologicalReaction>
</comment>
<dbReference type="CDD" id="cd01851">
    <property type="entry name" value="GBP"/>
    <property type="match status" value="1"/>
</dbReference>
<evidence type="ECO:0000256" key="10">
    <source>
        <dbReference type="ARBA" id="ARBA00049117"/>
    </source>
</evidence>
<feature type="domain" description="GB1/RHD3-type G" evidence="13">
    <location>
        <begin position="41"/>
        <end position="287"/>
    </location>
</feature>
<keyword evidence="2 12" id="KW-0812">Transmembrane</keyword>
<dbReference type="STRING" id="70667.A0A183SRT0"/>
<keyword evidence="6" id="KW-0460">Magnesium</keyword>
<reference evidence="14 15" key="2">
    <citation type="submission" date="2018-11" db="EMBL/GenBank/DDBJ databases">
        <authorList>
            <consortium name="Pathogen Informatics"/>
        </authorList>
    </citation>
    <scope>NUCLEOTIDE SEQUENCE [LARGE SCALE GENOMIC DNA]</scope>
    <source>
        <strain evidence="14 15">NST_G2</strain>
    </source>
</reference>
<proteinExistence type="inferred from homology"/>
<dbReference type="PROSITE" id="PS51715">
    <property type="entry name" value="G_GB1_RHD3"/>
    <property type="match status" value="1"/>
</dbReference>
<dbReference type="GO" id="GO:0005525">
    <property type="term" value="F:GTP binding"/>
    <property type="evidence" value="ECO:0007669"/>
    <property type="project" value="UniProtKB-KW"/>
</dbReference>
<dbReference type="InterPro" id="IPR030386">
    <property type="entry name" value="G_GB1_RHD3_dom"/>
</dbReference>
<evidence type="ECO:0000256" key="2">
    <source>
        <dbReference type="ARBA" id="ARBA00022692"/>
    </source>
</evidence>
<dbReference type="GO" id="GO:0005789">
    <property type="term" value="C:endoplasmic reticulum membrane"/>
    <property type="evidence" value="ECO:0007669"/>
    <property type="project" value="UniProtKB-SubCell"/>
</dbReference>
<dbReference type="OrthoDB" id="7788754at2759"/>
<evidence type="ECO:0000256" key="11">
    <source>
        <dbReference type="PROSITE-ProRule" id="PRU01052"/>
    </source>
</evidence>
<evidence type="ECO:0000256" key="4">
    <source>
        <dbReference type="ARBA" id="ARBA00022801"/>
    </source>
</evidence>
<reference evidence="16" key="1">
    <citation type="submission" date="2016-06" db="UniProtKB">
        <authorList>
            <consortium name="WormBaseParasite"/>
        </authorList>
    </citation>
    <scope>IDENTIFICATION</scope>
</reference>
<dbReference type="FunFam" id="3.40.50.300:FF:004169">
    <property type="entry name" value="Atlastin 3"/>
    <property type="match status" value="1"/>
</dbReference>
<dbReference type="Gene3D" id="1.20.58.420">
    <property type="entry name" value="AHSP"/>
    <property type="match status" value="1"/>
</dbReference>
<dbReference type="InterPro" id="IPR027417">
    <property type="entry name" value="P-loop_NTPase"/>
</dbReference>
<protein>
    <submittedName>
        <fullName evidence="16">GB1/RHD3-type G domain-containing protein</fullName>
    </submittedName>
</protein>
<keyword evidence="15" id="KW-1185">Reference proteome</keyword>
<dbReference type="GO" id="GO:0003924">
    <property type="term" value="F:GTPase activity"/>
    <property type="evidence" value="ECO:0007669"/>
    <property type="project" value="InterPro"/>
</dbReference>
<evidence type="ECO:0000256" key="12">
    <source>
        <dbReference type="SAM" id="Phobius"/>
    </source>
</evidence>
<evidence type="ECO:0000256" key="9">
    <source>
        <dbReference type="ARBA" id="ARBA00023136"/>
    </source>
</evidence>
<evidence type="ECO:0000256" key="6">
    <source>
        <dbReference type="ARBA" id="ARBA00022842"/>
    </source>
</evidence>
<dbReference type="WBParaSite" id="SSLN_0000714701-mRNA-1">
    <property type="protein sequence ID" value="SSLN_0000714701-mRNA-1"/>
    <property type="gene ID" value="SSLN_0000714701"/>
</dbReference>
<dbReference type="EMBL" id="UYSU01033907">
    <property type="protein sequence ID" value="VDL93313.1"/>
    <property type="molecule type" value="Genomic_DNA"/>
</dbReference>
<evidence type="ECO:0000256" key="5">
    <source>
        <dbReference type="ARBA" id="ARBA00022824"/>
    </source>
</evidence>
<dbReference type="Pfam" id="PF02263">
    <property type="entry name" value="GBP"/>
    <property type="match status" value="1"/>
</dbReference>
<keyword evidence="3" id="KW-0547">Nucleotide-binding</keyword>
<dbReference type="AlphaFoldDB" id="A0A183SRT0"/>
<evidence type="ECO:0000256" key="1">
    <source>
        <dbReference type="ARBA" id="ARBA00004477"/>
    </source>
</evidence>